<evidence type="ECO:0000313" key="5">
    <source>
        <dbReference type="Proteomes" id="UP000283644"/>
    </source>
</evidence>
<comment type="caution">
    <text evidence="4">The sequence shown here is derived from an EMBL/GenBank/DDBJ whole genome shotgun (WGS) entry which is preliminary data.</text>
</comment>
<organism evidence="4 5">
    <name type="scientific">Nocardioides immobilis</name>
    <dbReference type="NCBI Taxonomy" id="2049295"/>
    <lineage>
        <taxon>Bacteria</taxon>
        <taxon>Bacillati</taxon>
        <taxon>Actinomycetota</taxon>
        <taxon>Actinomycetes</taxon>
        <taxon>Propionibacteriales</taxon>
        <taxon>Nocardioidaceae</taxon>
        <taxon>Nocardioides</taxon>
    </lineage>
</organism>
<dbReference type="Proteomes" id="UP000283644">
    <property type="component" value="Unassembled WGS sequence"/>
</dbReference>
<protein>
    <submittedName>
        <fullName evidence="4">Pilus assembly protein</fullName>
    </submittedName>
</protein>
<dbReference type="InterPro" id="IPR012495">
    <property type="entry name" value="TadE-like_dom"/>
</dbReference>
<dbReference type="AlphaFoldDB" id="A0A417Y719"/>
<evidence type="ECO:0000256" key="2">
    <source>
        <dbReference type="SAM" id="Phobius"/>
    </source>
</evidence>
<sequence length="152" mass="16734">MSRWKLWRQRRRRHRPRDERGASGPEFLIMAMVLFLGFTMLVQYGIRMHANRVAEAAAQEGAHTSARFDGTADDGRQTADGYVDEAGNPAVSGSTVTSSRSSTQATVTVTVQIVSLMPWLDDPITQTATVPVERFVEPSREFTNFEGSGGGN</sequence>
<evidence type="ECO:0000259" key="3">
    <source>
        <dbReference type="Pfam" id="PF07811"/>
    </source>
</evidence>
<dbReference type="RefSeq" id="WP_118923161.1">
    <property type="nucleotide sequence ID" value="NZ_QXGH01000010.1"/>
</dbReference>
<gene>
    <name evidence="4" type="ORF">D0Z08_04725</name>
</gene>
<feature type="compositionally biased region" description="Basic residues" evidence="1">
    <location>
        <begin position="1"/>
        <end position="15"/>
    </location>
</feature>
<feature type="region of interest" description="Disordered" evidence="1">
    <location>
        <begin position="1"/>
        <end position="22"/>
    </location>
</feature>
<dbReference type="OrthoDB" id="5187619at2"/>
<keyword evidence="2" id="KW-1133">Transmembrane helix</keyword>
<reference evidence="4 5" key="1">
    <citation type="submission" date="2018-09" db="EMBL/GenBank/DDBJ databases">
        <title>Genome sequencing of Nocardioides immobilis CCTCC AB 2017083 for comparison to Nocardioides silvaticus.</title>
        <authorList>
            <person name="Li C."/>
            <person name="Wang G."/>
        </authorList>
    </citation>
    <scope>NUCLEOTIDE SEQUENCE [LARGE SCALE GENOMIC DNA]</scope>
    <source>
        <strain evidence="4 5">CCTCC AB 2017083</strain>
    </source>
</reference>
<feature type="domain" description="TadE-like" evidence="3">
    <location>
        <begin position="26"/>
        <end position="62"/>
    </location>
</feature>
<feature type="compositionally biased region" description="Low complexity" evidence="1">
    <location>
        <begin position="91"/>
        <end position="102"/>
    </location>
</feature>
<evidence type="ECO:0000256" key="1">
    <source>
        <dbReference type="SAM" id="MobiDB-lite"/>
    </source>
</evidence>
<dbReference type="Pfam" id="PF07811">
    <property type="entry name" value="TadE"/>
    <property type="match status" value="1"/>
</dbReference>
<accession>A0A417Y719</accession>
<feature type="transmembrane region" description="Helical" evidence="2">
    <location>
        <begin position="21"/>
        <end position="42"/>
    </location>
</feature>
<keyword evidence="2" id="KW-0472">Membrane</keyword>
<feature type="region of interest" description="Disordered" evidence="1">
    <location>
        <begin position="61"/>
        <end position="102"/>
    </location>
</feature>
<proteinExistence type="predicted"/>
<name>A0A417Y719_9ACTN</name>
<evidence type="ECO:0000313" key="4">
    <source>
        <dbReference type="EMBL" id="RHW28286.1"/>
    </source>
</evidence>
<keyword evidence="5" id="KW-1185">Reference proteome</keyword>
<keyword evidence="2" id="KW-0812">Transmembrane</keyword>
<dbReference type="EMBL" id="QXGH01000010">
    <property type="protein sequence ID" value="RHW28286.1"/>
    <property type="molecule type" value="Genomic_DNA"/>
</dbReference>